<evidence type="ECO:0000259" key="9">
    <source>
        <dbReference type="Pfam" id="PF13967"/>
    </source>
</evidence>
<feature type="domain" description="CSC1/OSCA1-like N-terminal transmembrane" evidence="9">
    <location>
        <begin position="34"/>
        <end position="151"/>
    </location>
</feature>
<evidence type="ECO:0000256" key="6">
    <source>
        <dbReference type="ARBA" id="ARBA00023136"/>
    </source>
</evidence>
<dbReference type="InParanoid" id="A0A078AXH5"/>
<keyword evidence="4 7" id="KW-0812">Transmembrane</keyword>
<feature type="transmembrane region" description="Helical" evidence="7">
    <location>
        <begin position="366"/>
        <end position="383"/>
    </location>
</feature>
<dbReference type="InterPro" id="IPR032880">
    <property type="entry name" value="CSC1/OSCA1-like_N"/>
</dbReference>
<evidence type="ECO:0000259" key="8">
    <source>
        <dbReference type="Pfam" id="PF02714"/>
    </source>
</evidence>
<evidence type="ECO:0000256" key="4">
    <source>
        <dbReference type="ARBA" id="ARBA00022692"/>
    </source>
</evidence>
<accession>A0A078AXH5</accession>
<keyword evidence="5 7" id="KW-1133">Transmembrane helix</keyword>
<dbReference type="OMA" id="HEERAIT"/>
<evidence type="ECO:0000256" key="2">
    <source>
        <dbReference type="ARBA" id="ARBA00007779"/>
    </source>
</evidence>
<dbReference type="EMBL" id="CCKQ01015346">
    <property type="protein sequence ID" value="CDW87165.1"/>
    <property type="molecule type" value="Genomic_DNA"/>
</dbReference>
<feature type="transmembrane region" description="Helical" evidence="7">
    <location>
        <begin position="559"/>
        <end position="579"/>
    </location>
</feature>
<feature type="transmembrane region" description="Helical" evidence="7">
    <location>
        <begin position="277"/>
        <end position="300"/>
    </location>
</feature>
<dbReference type="InterPro" id="IPR045122">
    <property type="entry name" value="Csc1-like"/>
</dbReference>
<dbReference type="PANTHER" id="PTHR13018">
    <property type="entry name" value="PROBABLE MEMBRANE PROTEIN DUF221-RELATED"/>
    <property type="match status" value="1"/>
</dbReference>
<dbReference type="Pfam" id="PF13967">
    <property type="entry name" value="RSN1_TM"/>
    <property type="match status" value="1"/>
</dbReference>
<evidence type="ECO:0000313" key="11">
    <source>
        <dbReference type="Proteomes" id="UP000039865"/>
    </source>
</evidence>
<dbReference type="PANTHER" id="PTHR13018:SF114">
    <property type="entry name" value="EXPRESSED PROTEIN"/>
    <property type="match status" value="1"/>
</dbReference>
<proteinExistence type="inferred from homology"/>
<comment type="similarity">
    <text evidence="2">Belongs to the CSC1 (TC 1.A.17) family.</text>
</comment>
<keyword evidence="11" id="KW-1185">Reference proteome</keyword>
<feature type="transmembrane region" description="Helical" evidence="7">
    <location>
        <begin position="320"/>
        <end position="346"/>
    </location>
</feature>
<name>A0A078AXH5_STYLE</name>
<comment type="subcellular location">
    <subcellularLocation>
        <location evidence="1">Membrane</location>
        <topology evidence="1">Multi-pass membrane protein</topology>
    </subcellularLocation>
</comment>
<feature type="transmembrane region" description="Helical" evidence="7">
    <location>
        <begin position="82"/>
        <end position="105"/>
    </location>
</feature>
<feature type="transmembrane region" description="Helical" evidence="7">
    <location>
        <begin position="474"/>
        <end position="504"/>
    </location>
</feature>
<keyword evidence="3" id="KW-0813">Transport</keyword>
<gene>
    <name evidence="10" type="primary">Contig3137.g3354</name>
    <name evidence="10" type="ORF">STYLEM_16268</name>
</gene>
<reference evidence="10 11" key="1">
    <citation type="submission" date="2014-06" db="EMBL/GenBank/DDBJ databases">
        <authorList>
            <person name="Swart Estienne"/>
        </authorList>
    </citation>
    <scope>NUCLEOTIDE SEQUENCE [LARGE SCALE GENOMIC DNA]</scope>
    <source>
        <strain evidence="10 11">130c</strain>
    </source>
</reference>
<dbReference type="AlphaFoldDB" id="A0A078AXH5"/>
<evidence type="ECO:0000256" key="1">
    <source>
        <dbReference type="ARBA" id="ARBA00004141"/>
    </source>
</evidence>
<feature type="transmembrane region" description="Helical" evidence="7">
    <location>
        <begin position="132"/>
        <end position="151"/>
    </location>
</feature>
<evidence type="ECO:0000313" key="10">
    <source>
        <dbReference type="EMBL" id="CDW87165.1"/>
    </source>
</evidence>
<sequence>MQRGQKKKIKDFCKRDQTSGNWRINYFLGEQIHYQMKSETYKSEDDRSQISKRLRIFHRCSWIVNIWKITDLEVKNTCGIDAALYLIYLKYIALCSNIFLLPLFITSEQKHIHVRSTLEKMTLINAQDRNEMIWMVFFFTILYSILVHIFISAFDNLRKNLCTEPPKDDNQLTEQEVSMRTLLIRGINKNISQREAKYKIEQIFKQILDDDLINVHVVAEMTNIIQILKELERTEMKKDYYDTLYREDDVIDWKFEFAPCPSDIFWDKFNKKSSLRIFKIIMINLMIFLFTVVLISPISILNSLEPYIYSMQNEQNVNSFIGTLIALSISPIILFIFNQVFIPNLVDLSTYYEEIENKSQRHRSNLFKQLVFLLLNTVFMPITQTTTIESFLVHVIKEDISDIQLELSSKFLKTSEFFLRYIIQCTFMNNIFQLLDAPHQLYLLFVRCCKKNRPYLKQNGRLEDNWYFDISYHFAFSITVFIIIMIFSASVPLIPLFGFFYFSIRYFVDKYNFMFVYQTEFQSTGVLGKGIIRYTALALIIFQITMCGLFTSIFGQDFLISSAILIIGEILFMITYKLLKINELKDAYSEVIYGSDSMDINSELIDDFITKIKKPHEERAITSLIHKQIIKDAYLHPYEVNQRRDNIMKSLNVSLKNDIQRRLTQSIDRNQSLPRKLTFKRNLDQ</sequence>
<evidence type="ECO:0000256" key="7">
    <source>
        <dbReference type="SAM" id="Phobius"/>
    </source>
</evidence>
<feature type="domain" description="CSC1/OSCA1-like 7TM region" evidence="8">
    <location>
        <begin position="280"/>
        <end position="550"/>
    </location>
</feature>
<protein>
    <submittedName>
        <fullName evidence="10">Integral membrane protein</fullName>
    </submittedName>
</protein>
<dbReference type="Pfam" id="PF02714">
    <property type="entry name" value="RSN1_7TM"/>
    <property type="match status" value="1"/>
</dbReference>
<dbReference type="InterPro" id="IPR003864">
    <property type="entry name" value="CSC1/OSCA1-like_7TM"/>
</dbReference>
<evidence type="ECO:0000256" key="3">
    <source>
        <dbReference type="ARBA" id="ARBA00022448"/>
    </source>
</evidence>
<dbReference type="OrthoDB" id="365492at2759"/>
<dbReference type="Proteomes" id="UP000039865">
    <property type="component" value="Unassembled WGS sequence"/>
</dbReference>
<keyword evidence="6 7" id="KW-0472">Membrane</keyword>
<dbReference type="GO" id="GO:0005886">
    <property type="term" value="C:plasma membrane"/>
    <property type="evidence" value="ECO:0007669"/>
    <property type="project" value="TreeGrafter"/>
</dbReference>
<dbReference type="GO" id="GO:0005227">
    <property type="term" value="F:calcium-activated cation channel activity"/>
    <property type="evidence" value="ECO:0007669"/>
    <property type="project" value="InterPro"/>
</dbReference>
<evidence type="ECO:0000256" key="5">
    <source>
        <dbReference type="ARBA" id="ARBA00022989"/>
    </source>
</evidence>
<feature type="transmembrane region" description="Helical" evidence="7">
    <location>
        <begin position="531"/>
        <end position="553"/>
    </location>
</feature>
<organism evidence="10 11">
    <name type="scientific">Stylonychia lemnae</name>
    <name type="common">Ciliate</name>
    <dbReference type="NCBI Taxonomy" id="5949"/>
    <lineage>
        <taxon>Eukaryota</taxon>
        <taxon>Sar</taxon>
        <taxon>Alveolata</taxon>
        <taxon>Ciliophora</taxon>
        <taxon>Intramacronucleata</taxon>
        <taxon>Spirotrichea</taxon>
        <taxon>Stichotrichia</taxon>
        <taxon>Sporadotrichida</taxon>
        <taxon>Oxytrichidae</taxon>
        <taxon>Stylonychinae</taxon>
        <taxon>Stylonychia</taxon>
    </lineage>
</organism>